<sequence>MTTDSRIIELGGIAAGATPGTAPVVARTYTHPAIGNRRVVRLVGVGAVAVEDSRLAAAGFAPEGSRSVGFARDAAIGFPAWPIAHDPANAGQALDLVVELRNAERRARNSAGDTRDHLTRLARRLARSVPHFVPTFLEEAGRIFIREGNPKMAASLFGKARQAERTHALPIDEERHRRVFLEFSLAGAVNAKELSAEARSLLERTTPREALERFLQLALDRVRGGLPPHTRLGSDIQLLVRAAGVDQDEVEQRVCAGLLASPTLGRATREFWKANLGFLTRVAVRRPEVRDALLELSPGNVESDDWVLFLEATGIADELRTGKRDAASWVRSYLAQYHSRQRSEYPRRLCGLIRGLPGLRGAPIHLAVEMRRLEPELLDALLEAGARVSITSTGHQDRLELDRWLEQPGRGELSFLARSEHADLVMRSLERRLRRGDAGTLLSHEGTRELAARWVESDSAPSELRSEVTRLIGHLGQLQGTGGDESGPTGPFERWEPSAKLAFSASPFGSNRRISRADIDALAKALRGDGPAPLLDLSALCLPLTRPEVFLALAASPLVSRDQAGGAASLLASMVDNGLCSPRNVLYEFESRKDFSYLSARAGQEIVERETGRDLVLAARGHAPTTLLVFSQQGTAPDEVAGSPARIRATAGTVPGEAVVAAFQQLLARGAPPWDPARAARLAEGTGWSQTVSSLMLAALPDRRPYRDENPGLEKEIRELVGCTAAQLASARRFLIDLDTDLLMRLLVAGARDPQRVVEEGLDVEAVIAVWRSESGNRVLIPEEALAEADKAFRAPGGHELLRLARGEEVEPRMTSGMLWLAHHLERSNPLRPWLAGRFDALKTACAGRGHRFPLLPSEAESVFRALGLDPEGDTHHAGAWHLRRGRSGFDLHWHPAEITDWRAERDLVSGLPDRGIMRKQLMDVICVIEGLFDPIAADLRVLEPGYGFDPFVTAPDAVTSAAASCCISEDAARYFLQLLALPGPTDRNIGTWNGWGRAQRSRAGAELLQRGLVVEAKRPRAGRSLFLPGGWQEEKAPSFPLEEWKVPVFAAARLGALFGHGGPQLPRVPGGQLFRETWERYTSGDVPGREAPGPR</sequence>
<dbReference type="InterPro" id="IPR002110">
    <property type="entry name" value="Ankyrin_rpt"/>
</dbReference>
<feature type="repeat" description="ANK" evidence="1">
    <location>
        <begin position="359"/>
        <end position="393"/>
    </location>
</feature>
<dbReference type="AlphaFoldDB" id="A0AB37HYC9"/>
<reference evidence="2" key="1">
    <citation type="submission" date="2021-03" db="EMBL/GenBank/DDBJ databases">
        <title>Human Oral Microbial Genomes.</title>
        <authorList>
            <person name="Johnston C.D."/>
            <person name="Chen T."/>
            <person name="Dewhirst F.E."/>
        </authorList>
    </citation>
    <scope>NUCLEOTIDE SEQUENCE</scope>
    <source>
        <strain evidence="2">F0714</strain>
    </source>
</reference>
<protein>
    <submittedName>
        <fullName evidence="2">Uncharacterized protein</fullName>
    </submittedName>
</protein>
<gene>
    <name evidence="2" type="ORF">J5A53_03985</name>
</gene>
<dbReference type="EMBL" id="CP072385">
    <property type="protein sequence ID" value="QUC11863.1"/>
    <property type="molecule type" value="Genomic_DNA"/>
</dbReference>
<keyword evidence="1" id="KW-0040">ANK repeat</keyword>
<organism evidence="2 3">
    <name type="scientific">Arachnia propionica</name>
    <dbReference type="NCBI Taxonomy" id="1750"/>
    <lineage>
        <taxon>Bacteria</taxon>
        <taxon>Bacillati</taxon>
        <taxon>Actinomycetota</taxon>
        <taxon>Actinomycetes</taxon>
        <taxon>Propionibacteriales</taxon>
        <taxon>Propionibacteriaceae</taxon>
        <taxon>Arachnia</taxon>
    </lineage>
</organism>
<proteinExistence type="predicted"/>
<evidence type="ECO:0000313" key="3">
    <source>
        <dbReference type="Proteomes" id="UP000677180"/>
    </source>
</evidence>
<name>A0AB37HYC9_9ACTN</name>
<dbReference type="PROSITE" id="PS50088">
    <property type="entry name" value="ANK_REPEAT"/>
    <property type="match status" value="1"/>
</dbReference>
<dbReference type="RefSeq" id="WP_041696644.1">
    <property type="nucleotide sequence ID" value="NZ_CP040007.1"/>
</dbReference>
<evidence type="ECO:0000256" key="1">
    <source>
        <dbReference type="PROSITE-ProRule" id="PRU00023"/>
    </source>
</evidence>
<accession>A0AB37HYC9</accession>
<dbReference type="Proteomes" id="UP000677180">
    <property type="component" value="Chromosome"/>
</dbReference>
<evidence type="ECO:0000313" key="2">
    <source>
        <dbReference type="EMBL" id="QUC11863.1"/>
    </source>
</evidence>